<keyword evidence="1" id="KW-0732">Signal</keyword>
<dbReference type="RefSeq" id="WP_078829707.1">
    <property type="nucleotide sequence ID" value="NZ_FUWH01000001.1"/>
</dbReference>
<dbReference type="STRING" id="413434.SAMN04488132_101364"/>
<dbReference type="AlphaFoldDB" id="A0A1T4K0S5"/>
<dbReference type="Proteomes" id="UP000190888">
    <property type="component" value="Unassembled WGS sequence"/>
</dbReference>
<reference evidence="2 3" key="1">
    <citation type="submission" date="2017-02" db="EMBL/GenBank/DDBJ databases">
        <authorList>
            <person name="Peterson S.W."/>
        </authorList>
    </citation>
    <scope>NUCLEOTIDE SEQUENCE [LARGE SCALE GENOMIC DNA]</scope>
    <source>
        <strain evidence="2 3">DSM 22335</strain>
    </source>
</reference>
<organism evidence="2 3">
    <name type="scientific">Sediminibacterium ginsengisoli</name>
    <dbReference type="NCBI Taxonomy" id="413434"/>
    <lineage>
        <taxon>Bacteria</taxon>
        <taxon>Pseudomonadati</taxon>
        <taxon>Bacteroidota</taxon>
        <taxon>Chitinophagia</taxon>
        <taxon>Chitinophagales</taxon>
        <taxon>Chitinophagaceae</taxon>
        <taxon>Sediminibacterium</taxon>
    </lineage>
</organism>
<feature type="chain" id="PRO_5012775187" evidence="1">
    <location>
        <begin position="20"/>
        <end position="305"/>
    </location>
</feature>
<accession>A0A1T4K0S5</accession>
<evidence type="ECO:0000313" key="3">
    <source>
        <dbReference type="Proteomes" id="UP000190888"/>
    </source>
</evidence>
<dbReference type="OrthoDB" id="1405967at2"/>
<protein>
    <submittedName>
        <fullName evidence="2">Putative MetA-pathway of phenol degradation</fullName>
    </submittedName>
</protein>
<dbReference type="EMBL" id="FUWH01000001">
    <property type="protein sequence ID" value="SJZ35959.1"/>
    <property type="molecule type" value="Genomic_DNA"/>
</dbReference>
<name>A0A1T4K0S5_9BACT</name>
<keyword evidence="3" id="KW-1185">Reference proteome</keyword>
<sequence>MKKIIIIVSLLITVAQAYACDICGCGAGSNYLGILPEFSRNIIGLRYRYNGLQTHISGGTVTYLTTDEVYRSAEIWGGFNISHKFRLMAVLPYHFIEKKNQGQSIPKNGLGDISVTGFYQLLNKRQTISGNRILVQSLWVGGGLKLPTGKYNPQDKSPGADNANLFQLGTGSVDFTANAMYDLRLQDAGISTTLQYKTNTMNSNDYRYGNKWNASAQLYYKFRLGHGISLAPNIGMQYENAMKDKDGKYEAEASGGYLLTAATGVELVLNRLAIGSNWNTPLNQNLANGFVKAKNRLMVHFAVTF</sequence>
<evidence type="ECO:0000256" key="1">
    <source>
        <dbReference type="SAM" id="SignalP"/>
    </source>
</evidence>
<proteinExistence type="predicted"/>
<evidence type="ECO:0000313" key="2">
    <source>
        <dbReference type="EMBL" id="SJZ35959.1"/>
    </source>
</evidence>
<gene>
    <name evidence="2" type="ORF">SAMN04488132_101364</name>
</gene>
<feature type="signal peptide" evidence="1">
    <location>
        <begin position="1"/>
        <end position="19"/>
    </location>
</feature>